<evidence type="ECO:0000259" key="1">
    <source>
        <dbReference type="Pfam" id="PF18871"/>
    </source>
</evidence>
<dbReference type="RefSeq" id="WP_189668795.1">
    <property type="nucleotide sequence ID" value="NZ_BNAS01000002.1"/>
</dbReference>
<keyword evidence="3" id="KW-1185">Reference proteome</keyword>
<accession>A0A919FRG0</accession>
<reference evidence="2" key="2">
    <citation type="submission" date="2020-09" db="EMBL/GenBank/DDBJ databases">
        <authorList>
            <person name="Sun Q."/>
            <person name="Zhou Y."/>
        </authorList>
    </citation>
    <scope>NUCLEOTIDE SEQUENCE</scope>
    <source>
        <strain evidence="2">CGMCC 4.7398</strain>
    </source>
</reference>
<dbReference type="Proteomes" id="UP000627369">
    <property type="component" value="Unassembled WGS sequence"/>
</dbReference>
<sequence>MGSWWSIQVGGQAIPVWGKNYVPDELMLLFADEDRFVDTTKLAALAEYENRAADAPEPDGLPLPWHDDLMGYSATARTLRRRLELQGFSSDWVSRLSTAFFDDEEERRLSTLWQEGTAAYPNGAAITAALTTRSGRAAGAGIRPDPRERPEEHFLHEQWERLREAFDDPRFALALSLCRTRAASEVKLDLTDLVLGGWLTPDENPHREARLRMSATVAADGAVIVVTEGSSDAHRLRRSVEVAAPEVAHLFRFLDFDLRPPGGTDRVVSLTKGMAAAGVMNRIIAVLDNDTAGREAAAQLSKLHLPAQVVAVCLPTAPYANRYPTLGPSGRGAEDVNGRAVSMEFMFGEDVLRNAAGELAPVRWHAFNEKMGDYQGRLDTTDKVRVGERIDAALSVGTSNRVPDQVRTGCVRLARMLIAAADPPQRIPASEGSVLTQMWRRDPFCEIRINLTQRPQPA</sequence>
<protein>
    <recommendedName>
        <fullName evidence="1">HEPN/Toprim N-terminal domain-containing protein</fullName>
    </recommendedName>
</protein>
<reference evidence="2" key="1">
    <citation type="journal article" date="2014" name="Int. J. Syst. Evol. Microbiol.">
        <title>Complete genome sequence of Corynebacterium casei LMG S-19264T (=DSM 44701T), isolated from a smear-ripened cheese.</title>
        <authorList>
            <consortium name="US DOE Joint Genome Institute (JGI-PGF)"/>
            <person name="Walter F."/>
            <person name="Albersmeier A."/>
            <person name="Kalinowski J."/>
            <person name="Ruckert C."/>
        </authorList>
    </citation>
    <scope>NUCLEOTIDE SEQUENCE</scope>
    <source>
        <strain evidence="2">CGMCC 4.7398</strain>
    </source>
</reference>
<comment type="caution">
    <text evidence="2">The sequence shown here is derived from an EMBL/GenBank/DDBJ whole genome shotgun (WGS) entry which is preliminary data.</text>
</comment>
<gene>
    <name evidence="2" type="ORF">GCM10017772_16730</name>
</gene>
<dbReference type="AlphaFoldDB" id="A0A919FRG0"/>
<organism evidence="2 3">
    <name type="scientific">Promicromonospora soli</name>
    <dbReference type="NCBI Taxonomy" id="2035533"/>
    <lineage>
        <taxon>Bacteria</taxon>
        <taxon>Bacillati</taxon>
        <taxon>Actinomycetota</taxon>
        <taxon>Actinomycetes</taxon>
        <taxon>Micrococcales</taxon>
        <taxon>Promicromonosporaceae</taxon>
        <taxon>Promicromonospora</taxon>
    </lineage>
</organism>
<proteinExistence type="predicted"/>
<dbReference type="InterPro" id="IPR041487">
    <property type="entry name" value="HEPN/Toprim-NTD1"/>
</dbReference>
<name>A0A919FRG0_9MICO</name>
<dbReference type="EMBL" id="BNAS01000002">
    <property type="protein sequence ID" value="GHH70320.1"/>
    <property type="molecule type" value="Genomic_DNA"/>
</dbReference>
<evidence type="ECO:0000313" key="2">
    <source>
        <dbReference type="EMBL" id="GHH70320.1"/>
    </source>
</evidence>
<feature type="domain" description="HEPN/Toprim N-terminal" evidence="1">
    <location>
        <begin position="1"/>
        <end position="93"/>
    </location>
</feature>
<dbReference type="Pfam" id="PF18871">
    <property type="entry name" value="HEPN_Toprim_N"/>
    <property type="match status" value="1"/>
</dbReference>
<evidence type="ECO:0000313" key="3">
    <source>
        <dbReference type="Proteomes" id="UP000627369"/>
    </source>
</evidence>